<dbReference type="InterPro" id="IPR003598">
    <property type="entry name" value="Ig_sub2"/>
</dbReference>
<feature type="signal peptide" evidence="12">
    <location>
        <begin position="1"/>
        <end position="21"/>
    </location>
</feature>
<dbReference type="InterPro" id="IPR051713">
    <property type="entry name" value="T-cell_Activation_Regulation"/>
</dbReference>
<dbReference type="InterPro" id="IPR003599">
    <property type="entry name" value="Ig_sub"/>
</dbReference>
<dbReference type="SMART" id="SM00409">
    <property type="entry name" value="IG"/>
    <property type="match status" value="2"/>
</dbReference>
<evidence type="ECO:0000259" key="13">
    <source>
        <dbReference type="PROSITE" id="PS50835"/>
    </source>
</evidence>
<keyword evidence="2" id="KW-1003">Cell membrane</keyword>
<dbReference type="InterPro" id="IPR013106">
    <property type="entry name" value="Ig_V-set"/>
</dbReference>
<dbReference type="Ensembl" id="ENSOABT00000078348.1">
    <property type="protein sequence ID" value="ENSOABP00000062351.1"/>
    <property type="gene ID" value="ENSOABG00000036491.1"/>
</dbReference>
<dbReference type="InterPro" id="IPR007110">
    <property type="entry name" value="Ig-like_dom"/>
</dbReference>
<dbReference type="Proteomes" id="UP000472276">
    <property type="component" value="Unassembled WGS sequence"/>
</dbReference>
<evidence type="ECO:0000256" key="9">
    <source>
        <dbReference type="ARBA" id="ARBA00023180"/>
    </source>
</evidence>
<keyword evidence="7" id="KW-1015">Disulfide bond</keyword>
<dbReference type="GO" id="GO:0009897">
    <property type="term" value="C:external side of plasma membrane"/>
    <property type="evidence" value="ECO:0007669"/>
    <property type="project" value="TreeGrafter"/>
</dbReference>
<dbReference type="AlphaFoldDB" id="A0AAZ1X302"/>
<accession>A0AAZ1X302</accession>
<dbReference type="GO" id="GO:0007166">
    <property type="term" value="P:cell surface receptor signaling pathway"/>
    <property type="evidence" value="ECO:0007669"/>
    <property type="project" value="TreeGrafter"/>
</dbReference>
<evidence type="ECO:0000313" key="15">
    <source>
        <dbReference type="Proteomes" id="UP000472276"/>
    </source>
</evidence>
<evidence type="ECO:0000256" key="1">
    <source>
        <dbReference type="ARBA" id="ARBA00004251"/>
    </source>
</evidence>
<keyword evidence="3 11" id="KW-0812">Transmembrane</keyword>
<proteinExistence type="predicted"/>
<keyword evidence="15" id="KW-1185">Reference proteome</keyword>
<sequence>MAAGTALLCCTLLFVHVFVPAGPKIITAESGQNMTLTCRAPNISITGVKWIRADLWPKNVLLYRDSHFIPDNQHPSFKNRVDLQDRQMKDGDVSLILKGVTTTDTGTYMCRVIIEERQSLKLSIIHLIVDPDQKIITAVPGQDVTLTCRAPNSEIRVVEWSRADLGDKYVLLHWDGHFVPDNQHLSFKNRMDLQDRQMKDGDVSLILKDVTINDAGTYECRVYMGRETDSWEFISIIFLRVPPDKHTIFLLSVLLPIGSVYVVVLLVRRCVHRKLEEDGEDDITSDITYSVVKSSNHQQPRIGDRETDSAVIYSAVRSEDVSYGQTTIRTRRPRGHLKQAPPI</sequence>
<evidence type="ECO:0000256" key="7">
    <source>
        <dbReference type="ARBA" id="ARBA00023157"/>
    </source>
</evidence>
<keyword evidence="5 11" id="KW-1133">Transmembrane helix</keyword>
<gene>
    <name evidence="14" type="primary">LOC120437701</name>
</gene>
<dbReference type="GO" id="GO:0042102">
    <property type="term" value="P:positive regulation of T cell proliferation"/>
    <property type="evidence" value="ECO:0007669"/>
    <property type="project" value="TreeGrafter"/>
</dbReference>
<feature type="transmembrane region" description="Helical" evidence="11">
    <location>
        <begin position="248"/>
        <end position="267"/>
    </location>
</feature>
<evidence type="ECO:0000256" key="4">
    <source>
        <dbReference type="ARBA" id="ARBA00022729"/>
    </source>
</evidence>
<evidence type="ECO:0000256" key="6">
    <source>
        <dbReference type="ARBA" id="ARBA00023136"/>
    </source>
</evidence>
<keyword evidence="4 12" id="KW-0732">Signal</keyword>
<dbReference type="Gene3D" id="2.60.40.10">
    <property type="entry name" value="Immunoglobulins"/>
    <property type="match status" value="2"/>
</dbReference>
<dbReference type="SUPFAM" id="SSF48726">
    <property type="entry name" value="Immunoglobulin"/>
    <property type="match status" value="2"/>
</dbReference>
<organism evidence="14 15">
    <name type="scientific">Oreochromis aureus</name>
    <name type="common">Israeli tilapia</name>
    <name type="synonym">Chromis aureus</name>
    <dbReference type="NCBI Taxonomy" id="47969"/>
    <lineage>
        <taxon>Eukaryota</taxon>
        <taxon>Metazoa</taxon>
        <taxon>Chordata</taxon>
        <taxon>Craniata</taxon>
        <taxon>Vertebrata</taxon>
        <taxon>Euteleostomi</taxon>
        <taxon>Actinopterygii</taxon>
        <taxon>Neopterygii</taxon>
        <taxon>Teleostei</taxon>
        <taxon>Neoteleostei</taxon>
        <taxon>Acanthomorphata</taxon>
        <taxon>Ovalentaria</taxon>
        <taxon>Cichlomorphae</taxon>
        <taxon>Cichliformes</taxon>
        <taxon>Cichlidae</taxon>
        <taxon>African cichlids</taxon>
        <taxon>Pseudocrenilabrinae</taxon>
        <taxon>Oreochromini</taxon>
        <taxon>Oreochromis</taxon>
    </lineage>
</organism>
<dbReference type="PANTHER" id="PTHR25466">
    <property type="entry name" value="T-LYMPHOCYTE ACTIVATION ANTIGEN"/>
    <property type="match status" value="1"/>
</dbReference>
<reference evidence="14" key="2">
    <citation type="submission" date="2025-08" db="UniProtKB">
        <authorList>
            <consortium name="Ensembl"/>
        </authorList>
    </citation>
    <scope>IDENTIFICATION</scope>
</reference>
<reference evidence="14" key="3">
    <citation type="submission" date="2025-09" db="UniProtKB">
        <authorList>
            <consortium name="Ensembl"/>
        </authorList>
    </citation>
    <scope>IDENTIFICATION</scope>
</reference>
<evidence type="ECO:0000256" key="2">
    <source>
        <dbReference type="ARBA" id="ARBA00022475"/>
    </source>
</evidence>
<evidence type="ECO:0000256" key="5">
    <source>
        <dbReference type="ARBA" id="ARBA00022989"/>
    </source>
</evidence>
<dbReference type="GO" id="GO:0031295">
    <property type="term" value="P:T cell costimulation"/>
    <property type="evidence" value="ECO:0007669"/>
    <property type="project" value="TreeGrafter"/>
</dbReference>
<keyword evidence="9" id="KW-0325">Glycoprotein</keyword>
<evidence type="ECO:0000256" key="12">
    <source>
        <dbReference type="SAM" id="SignalP"/>
    </source>
</evidence>
<dbReference type="SMART" id="SM00406">
    <property type="entry name" value="IGv"/>
    <property type="match status" value="2"/>
</dbReference>
<evidence type="ECO:0000313" key="14">
    <source>
        <dbReference type="Ensembl" id="ENSOABP00000062351.1"/>
    </source>
</evidence>
<dbReference type="PROSITE" id="PS50835">
    <property type="entry name" value="IG_LIKE"/>
    <property type="match status" value="2"/>
</dbReference>
<keyword evidence="10" id="KW-0393">Immunoglobulin domain</keyword>
<dbReference type="GO" id="GO:0006955">
    <property type="term" value="P:immune response"/>
    <property type="evidence" value="ECO:0007669"/>
    <property type="project" value="TreeGrafter"/>
</dbReference>
<evidence type="ECO:0000256" key="10">
    <source>
        <dbReference type="ARBA" id="ARBA00023319"/>
    </source>
</evidence>
<feature type="chain" id="PRO_5044300813" description="Ig-like domain-containing protein" evidence="12">
    <location>
        <begin position="22"/>
        <end position="343"/>
    </location>
</feature>
<evidence type="ECO:0000256" key="8">
    <source>
        <dbReference type="ARBA" id="ARBA00023170"/>
    </source>
</evidence>
<feature type="domain" description="Ig-like" evidence="13">
    <location>
        <begin position="20"/>
        <end position="123"/>
    </location>
</feature>
<dbReference type="InterPro" id="IPR036179">
    <property type="entry name" value="Ig-like_dom_sf"/>
</dbReference>
<evidence type="ECO:0000256" key="11">
    <source>
        <dbReference type="SAM" id="Phobius"/>
    </source>
</evidence>
<dbReference type="SMART" id="SM00408">
    <property type="entry name" value="IGc2"/>
    <property type="match status" value="2"/>
</dbReference>
<comment type="subcellular location">
    <subcellularLocation>
        <location evidence="1">Cell membrane</location>
        <topology evidence="1">Single-pass type I membrane protein</topology>
    </subcellularLocation>
</comment>
<reference evidence="15" key="1">
    <citation type="submission" date="2020-03" db="EMBL/GenBank/DDBJ databases">
        <title>Evolution of repeat sequences and sex chromosomes of tilapia species revealed by chromosome-level genomes.</title>
        <authorList>
            <person name="Xu L."/>
            <person name="Tao W."/>
            <person name="Wang D."/>
            <person name="Zhou Q."/>
        </authorList>
    </citation>
    <scope>NUCLEOTIDE SEQUENCE [LARGE SCALE GENOMIC DNA]</scope>
    <source>
        <strain evidence="15">Israel</strain>
    </source>
</reference>
<keyword evidence="8" id="KW-0675">Receptor</keyword>
<name>A0AAZ1X302_OREAU</name>
<dbReference type="Pfam" id="PF07686">
    <property type="entry name" value="V-set"/>
    <property type="match status" value="2"/>
</dbReference>
<protein>
    <recommendedName>
        <fullName evidence="13">Ig-like domain-containing protein</fullName>
    </recommendedName>
</protein>
<dbReference type="InterPro" id="IPR013783">
    <property type="entry name" value="Ig-like_fold"/>
</dbReference>
<feature type="domain" description="Ig-like" evidence="13">
    <location>
        <begin position="131"/>
        <end position="222"/>
    </location>
</feature>
<dbReference type="GO" id="GO:0071222">
    <property type="term" value="P:cellular response to lipopolysaccharide"/>
    <property type="evidence" value="ECO:0007669"/>
    <property type="project" value="TreeGrafter"/>
</dbReference>
<dbReference type="PANTHER" id="PTHR25466:SF9">
    <property type="entry name" value="FIBRONECTIN TYPE-III DOMAIN-CONTAINING PROTEIN"/>
    <property type="match status" value="1"/>
</dbReference>
<evidence type="ECO:0000256" key="3">
    <source>
        <dbReference type="ARBA" id="ARBA00022692"/>
    </source>
</evidence>
<keyword evidence="6 11" id="KW-0472">Membrane</keyword>
<dbReference type="GO" id="GO:0042130">
    <property type="term" value="P:negative regulation of T cell proliferation"/>
    <property type="evidence" value="ECO:0007669"/>
    <property type="project" value="TreeGrafter"/>
</dbReference>